<dbReference type="GO" id="GO:0016740">
    <property type="term" value="F:transferase activity"/>
    <property type="evidence" value="ECO:0007669"/>
    <property type="project" value="UniProtKB-KW"/>
</dbReference>
<dbReference type="SUPFAM" id="SSF53383">
    <property type="entry name" value="PLP-dependent transferases"/>
    <property type="match status" value="1"/>
</dbReference>
<keyword evidence="7" id="KW-1185">Reference proteome</keyword>
<evidence type="ECO:0000313" key="6">
    <source>
        <dbReference type="EMBL" id="MBN7772220.1"/>
    </source>
</evidence>
<dbReference type="GO" id="GO:0030170">
    <property type="term" value="F:pyridoxal phosphate binding"/>
    <property type="evidence" value="ECO:0007669"/>
    <property type="project" value="InterPro"/>
</dbReference>
<keyword evidence="6" id="KW-0808">Transferase</keyword>
<evidence type="ECO:0000256" key="5">
    <source>
        <dbReference type="RuleBase" id="RU362118"/>
    </source>
</evidence>
<dbReference type="EMBL" id="JAFJZZ010000001">
    <property type="protein sequence ID" value="MBN7772220.1"/>
    <property type="molecule type" value="Genomic_DNA"/>
</dbReference>
<comment type="caution">
    <text evidence="6">The sequence shown here is derived from an EMBL/GenBank/DDBJ whole genome shotgun (WGS) entry which is preliminary data.</text>
</comment>
<evidence type="ECO:0000313" key="7">
    <source>
        <dbReference type="Proteomes" id="UP000664545"/>
    </source>
</evidence>
<dbReference type="AlphaFoldDB" id="A0A939D6Z6"/>
<dbReference type="PIRSF" id="PIRSF001434">
    <property type="entry name" value="CGS"/>
    <property type="match status" value="1"/>
</dbReference>
<proteinExistence type="inferred from homology"/>
<dbReference type="PANTHER" id="PTHR11808">
    <property type="entry name" value="TRANS-SULFURATION ENZYME FAMILY MEMBER"/>
    <property type="match status" value="1"/>
</dbReference>
<dbReference type="PANTHER" id="PTHR11808:SF90">
    <property type="entry name" value="CYSTATHIONINE GAMMA-SYNTHASE"/>
    <property type="match status" value="1"/>
</dbReference>
<dbReference type="GO" id="GO:0019346">
    <property type="term" value="P:transsulfuration"/>
    <property type="evidence" value="ECO:0007669"/>
    <property type="project" value="InterPro"/>
</dbReference>
<evidence type="ECO:0000256" key="1">
    <source>
        <dbReference type="ARBA" id="ARBA00001933"/>
    </source>
</evidence>
<feature type="modified residue" description="N6-(pyridoxal phosphate)lysine" evidence="4">
    <location>
        <position position="224"/>
    </location>
</feature>
<accession>A0A939D6Z6</accession>
<evidence type="ECO:0000256" key="4">
    <source>
        <dbReference type="PIRSR" id="PIRSR001434-2"/>
    </source>
</evidence>
<dbReference type="GO" id="GO:0016846">
    <property type="term" value="F:carbon-sulfur lyase activity"/>
    <property type="evidence" value="ECO:0007669"/>
    <property type="project" value="TreeGrafter"/>
</dbReference>
<dbReference type="CDD" id="cd00614">
    <property type="entry name" value="CGS_like"/>
    <property type="match status" value="1"/>
</dbReference>
<comment type="cofactor">
    <cofactor evidence="1 5">
        <name>pyridoxal 5'-phosphate</name>
        <dbReference type="ChEBI" id="CHEBI:597326"/>
    </cofactor>
</comment>
<dbReference type="FunFam" id="3.40.640.10:FF:000009">
    <property type="entry name" value="Cystathionine gamma-synthase homolog"/>
    <property type="match status" value="1"/>
</dbReference>
<dbReference type="Gene3D" id="3.40.640.10">
    <property type="entry name" value="Type I PLP-dependent aspartate aminotransferase-like (Major domain)"/>
    <property type="match status" value="1"/>
</dbReference>
<dbReference type="Gene3D" id="3.90.1150.10">
    <property type="entry name" value="Aspartate Aminotransferase, domain 1"/>
    <property type="match status" value="1"/>
</dbReference>
<dbReference type="InterPro" id="IPR015424">
    <property type="entry name" value="PyrdxlP-dep_Trfase"/>
</dbReference>
<dbReference type="Pfam" id="PF01053">
    <property type="entry name" value="Cys_Met_Meta_PP"/>
    <property type="match status" value="1"/>
</dbReference>
<keyword evidence="3 4" id="KW-0663">Pyridoxal phosphate</keyword>
<dbReference type="Proteomes" id="UP000664545">
    <property type="component" value="Unassembled WGS sequence"/>
</dbReference>
<dbReference type="InterPro" id="IPR015422">
    <property type="entry name" value="PyrdxlP-dep_Trfase_small"/>
</dbReference>
<dbReference type="GO" id="GO:0005737">
    <property type="term" value="C:cytoplasm"/>
    <property type="evidence" value="ECO:0007669"/>
    <property type="project" value="TreeGrafter"/>
</dbReference>
<dbReference type="RefSeq" id="WP_206581039.1">
    <property type="nucleotide sequence ID" value="NZ_JAFJZZ010000001.1"/>
</dbReference>
<evidence type="ECO:0000256" key="2">
    <source>
        <dbReference type="ARBA" id="ARBA00009077"/>
    </source>
</evidence>
<comment type="similarity">
    <text evidence="2 5">Belongs to the trans-sulfuration enzymes family.</text>
</comment>
<dbReference type="InterPro" id="IPR000277">
    <property type="entry name" value="Cys/Met-Metab_PyrdxlP-dep_enz"/>
</dbReference>
<organism evidence="6 7">
    <name type="scientific">Clostridium aminobutyricum</name>
    <dbReference type="NCBI Taxonomy" id="33953"/>
    <lineage>
        <taxon>Bacteria</taxon>
        <taxon>Bacillati</taxon>
        <taxon>Bacillota</taxon>
        <taxon>Clostridia</taxon>
        <taxon>Eubacteriales</taxon>
        <taxon>Clostridiaceae</taxon>
        <taxon>Clostridium</taxon>
    </lineage>
</organism>
<reference evidence="6" key="1">
    <citation type="submission" date="2021-02" db="EMBL/GenBank/DDBJ databases">
        <title>Abyssanaerobacter marinus gen.nov., sp., nov, anaerobic bacterium isolated from the Onnuri vent field of Indian Ocean and suggestion of Mogibacteriaceae fam. nov., and proposal of reclassification of ambiguous this family's genus member.</title>
        <authorList>
            <person name="Kim Y.J."/>
            <person name="Yang J.-A."/>
        </authorList>
    </citation>
    <scope>NUCLEOTIDE SEQUENCE</scope>
    <source>
        <strain evidence="6">DSM 2634</strain>
    </source>
</reference>
<dbReference type="PROSITE" id="PS00868">
    <property type="entry name" value="CYS_MET_METAB_PP"/>
    <property type="match status" value="1"/>
</dbReference>
<dbReference type="FunFam" id="3.90.1150.10:FF:000033">
    <property type="entry name" value="Cystathionine gamma-synthase"/>
    <property type="match status" value="1"/>
</dbReference>
<gene>
    <name evidence="6" type="ORF">JYB65_02485</name>
</gene>
<name>A0A939D6Z6_CLOAM</name>
<dbReference type="GO" id="GO:0009086">
    <property type="term" value="P:methionine biosynthetic process"/>
    <property type="evidence" value="ECO:0007669"/>
    <property type="project" value="UniProtKB-ARBA"/>
</dbReference>
<dbReference type="InterPro" id="IPR054542">
    <property type="entry name" value="Cys_met_metab_PP"/>
</dbReference>
<dbReference type="InterPro" id="IPR015421">
    <property type="entry name" value="PyrdxlP-dep_Trfase_major"/>
</dbReference>
<protein>
    <submittedName>
        <fullName evidence="6">PLP-dependent transferase</fullName>
    </submittedName>
</protein>
<sequence>MKVFIINLASKKDAESIKECDDTNGDVKILNVKTKVVHGYKGYDAQTGAISFPIYQSATFRHPGLNESTGYDYSRLQNPTREELEKTVASLEHATHGFAFSSGMAAITTVIKLFSPGDHIIVSDDLYGGTYRIFEEIYKKFGIEFNFVDTSNTEEVVRNFKPNTAAVFIETPSNPMMKISDIEAICEYAKSKGALTIVDNTFLTPYFQTPIDLGADIVIHSGTKYLGGHNDTLAGVLLLNDDALAEQIQLIQKSEGAVLAPFDSWLILRGIKTLAIRMEKQQENALKIAEWLKTHPKVEKVYYAGLPESEGYEISKKQATGFGAMISFSIYDVELVEKILQRVNVIIFAESLGGVESLITYPMVQTHAAIPPEIRERIGVDERLLRLSVGIEDSDDIINDLEQALR</sequence>
<evidence type="ECO:0000256" key="3">
    <source>
        <dbReference type="ARBA" id="ARBA00022898"/>
    </source>
</evidence>